<sequence>MLNENRNVTKTYCATFECFRSHKNFNWSSYSFLQCYVVTLASKEMVAPVAAVSGLVMVVVSLARIHVLEPRVEGYLPNADPPDGTDPAIKTAWLVSELSRITSSPQASDKRYIWRGSGLAKDIAPGYTFVSESRSNEVGPKLIRVSCNVGSHPRHG</sequence>
<dbReference type="GeneID" id="19122039"/>
<organism evidence="2 3">
    <name type="scientific">Bipolaris oryzae ATCC 44560</name>
    <dbReference type="NCBI Taxonomy" id="930090"/>
    <lineage>
        <taxon>Eukaryota</taxon>
        <taxon>Fungi</taxon>
        <taxon>Dikarya</taxon>
        <taxon>Ascomycota</taxon>
        <taxon>Pezizomycotina</taxon>
        <taxon>Dothideomycetes</taxon>
        <taxon>Pleosporomycetidae</taxon>
        <taxon>Pleosporales</taxon>
        <taxon>Pleosporineae</taxon>
        <taxon>Pleosporaceae</taxon>
        <taxon>Bipolaris</taxon>
    </lineage>
</organism>
<reference evidence="2 3" key="1">
    <citation type="journal article" date="2013" name="PLoS Genet.">
        <title>Comparative genome structure, secondary metabolite, and effector coding capacity across Cochliobolus pathogens.</title>
        <authorList>
            <person name="Condon B.J."/>
            <person name="Leng Y."/>
            <person name="Wu D."/>
            <person name="Bushley K.E."/>
            <person name="Ohm R.A."/>
            <person name="Otillar R."/>
            <person name="Martin J."/>
            <person name="Schackwitz W."/>
            <person name="Grimwood J."/>
            <person name="MohdZainudin N."/>
            <person name="Xue C."/>
            <person name="Wang R."/>
            <person name="Manning V.A."/>
            <person name="Dhillon B."/>
            <person name="Tu Z.J."/>
            <person name="Steffenson B.J."/>
            <person name="Salamov A."/>
            <person name="Sun H."/>
            <person name="Lowry S."/>
            <person name="LaButti K."/>
            <person name="Han J."/>
            <person name="Copeland A."/>
            <person name="Lindquist E."/>
            <person name="Barry K."/>
            <person name="Schmutz J."/>
            <person name="Baker S.E."/>
            <person name="Ciuffetti L.M."/>
            <person name="Grigoriev I.V."/>
            <person name="Zhong S."/>
            <person name="Turgeon B.G."/>
        </authorList>
    </citation>
    <scope>NUCLEOTIDE SEQUENCE [LARGE SCALE GENOMIC DNA]</scope>
    <source>
        <strain evidence="2 3">ATCC 44560</strain>
    </source>
</reference>
<dbReference type="EMBL" id="KI963922">
    <property type="protein sequence ID" value="EUC50674.1"/>
    <property type="molecule type" value="Genomic_DNA"/>
</dbReference>
<gene>
    <name evidence="2" type="ORF">COCMIDRAFT_32186</name>
</gene>
<keyword evidence="1" id="KW-1133">Transmembrane helix</keyword>
<accession>W6ZT36</accession>
<dbReference type="AlphaFoldDB" id="W6ZT36"/>
<protein>
    <submittedName>
        <fullName evidence="2">Uncharacterized protein</fullName>
    </submittedName>
</protein>
<dbReference type="KEGG" id="bor:COCMIDRAFT_32186"/>
<dbReference type="OrthoDB" id="10482927at2759"/>
<evidence type="ECO:0000313" key="3">
    <source>
        <dbReference type="Proteomes" id="UP000054032"/>
    </source>
</evidence>
<dbReference type="Proteomes" id="UP000054032">
    <property type="component" value="Unassembled WGS sequence"/>
</dbReference>
<name>W6ZT36_COCMI</name>
<keyword evidence="3" id="KW-1185">Reference proteome</keyword>
<keyword evidence="1" id="KW-0472">Membrane</keyword>
<dbReference type="RefSeq" id="XP_007682865.1">
    <property type="nucleotide sequence ID" value="XM_007684675.1"/>
</dbReference>
<keyword evidence="1" id="KW-0812">Transmembrane</keyword>
<feature type="transmembrane region" description="Helical" evidence="1">
    <location>
        <begin position="45"/>
        <end position="63"/>
    </location>
</feature>
<dbReference type="HOGENOM" id="CLU_108560_0_0_1"/>
<proteinExistence type="predicted"/>
<evidence type="ECO:0000313" key="2">
    <source>
        <dbReference type="EMBL" id="EUC50674.1"/>
    </source>
</evidence>
<evidence type="ECO:0000256" key="1">
    <source>
        <dbReference type="SAM" id="Phobius"/>
    </source>
</evidence>